<dbReference type="GO" id="GO:0006623">
    <property type="term" value="P:protein targeting to vacuole"/>
    <property type="evidence" value="ECO:0007669"/>
    <property type="project" value="TreeGrafter"/>
</dbReference>
<feature type="region of interest" description="Disordered" evidence="14">
    <location>
        <begin position="735"/>
        <end position="754"/>
    </location>
</feature>
<feature type="region of interest" description="Disordered" evidence="14">
    <location>
        <begin position="227"/>
        <end position="249"/>
    </location>
</feature>
<feature type="domain" description="FYVE-type" evidence="15">
    <location>
        <begin position="161"/>
        <end position="221"/>
    </location>
</feature>
<keyword evidence="6" id="KW-0479">Metal-binding</keyword>
<dbReference type="Pfam" id="PF21356">
    <property type="entry name" value="Vps27_GAT-like"/>
    <property type="match status" value="1"/>
</dbReference>
<accession>A0A168CJ45</accession>
<evidence type="ECO:0000256" key="13">
    <source>
        <dbReference type="PROSITE-ProRule" id="PRU00091"/>
    </source>
</evidence>
<evidence type="ECO:0000259" key="16">
    <source>
        <dbReference type="PROSITE" id="PS50179"/>
    </source>
</evidence>
<keyword evidence="18" id="KW-1185">Reference proteome</keyword>
<dbReference type="GO" id="GO:0043130">
    <property type="term" value="F:ubiquitin binding"/>
    <property type="evidence" value="ECO:0007669"/>
    <property type="project" value="InterPro"/>
</dbReference>
<dbReference type="InterPro" id="IPR003903">
    <property type="entry name" value="UIM_dom"/>
</dbReference>
<evidence type="ECO:0000256" key="5">
    <source>
        <dbReference type="ARBA" id="ARBA00017753"/>
    </source>
</evidence>
<keyword evidence="10" id="KW-0862">Zinc</keyword>
<comment type="function">
    <text evidence="1 12">Component of the ESCRT-0 complex which is the sorting receptor for ubiquitinated cargo proteins at the multivesicular body (MVB) and recruits ESCRT-I to the MVB outer membrane.</text>
</comment>
<dbReference type="SMART" id="SM00288">
    <property type="entry name" value="VHS"/>
    <property type="match status" value="1"/>
</dbReference>
<dbReference type="Gene3D" id="1.20.5.1940">
    <property type="match status" value="1"/>
</dbReference>
<feature type="region of interest" description="Disordered" evidence="14">
    <location>
        <begin position="660"/>
        <end position="695"/>
    </location>
</feature>
<dbReference type="Pfam" id="PF02809">
    <property type="entry name" value="UIM"/>
    <property type="match status" value="2"/>
</dbReference>
<dbReference type="PIRSF" id="PIRSF036956">
    <property type="entry name" value="Hrs_Vps27"/>
    <property type="match status" value="1"/>
</dbReference>
<keyword evidence="11 12" id="KW-0472">Membrane</keyword>
<dbReference type="InterPro" id="IPR011011">
    <property type="entry name" value="Znf_FYVE_PHD"/>
</dbReference>
<feature type="compositionally biased region" description="Polar residues" evidence="14">
    <location>
        <begin position="575"/>
        <end position="592"/>
    </location>
</feature>
<dbReference type="PROSITE" id="PS50179">
    <property type="entry name" value="VHS"/>
    <property type="match status" value="1"/>
</dbReference>
<dbReference type="InterPro" id="IPR017073">
    <property type="entry name" value="HGS/VPS27"/>
</dbReference>
<feature type="compositionally biased region" description="Low complexity" evidence="14">
    <location>
        <begin position="550"/>
        <end position="574"/>
    </location>
</feature>
<dbReference type="CDD" id="cd15735">
    <property type="entry name" value="FYVE_spVPS27p_like"/>
    <property type="match status" value="1"/>
</dbReference>
<dbReference type="Pfam" id="PF00790">
    <property type="entry name" value="VHS"/>
    <property type="match status" value="1"/>
</dbReference>
<evidence type="ECO:0000313" key="17">
    <source>
        <dbReference type="EMBL" id="KZZ96667.1"/>
    </source>
</evidence>
<feature type="domain" description="VHS" evidence="16">
    <location>
        <begin position="26"/>
        <end position="143"/>
    </location>
</feature>
<dbReference type="Gene3D" id="6.10.140.100">
    <property type="match status" value="1"/>
</dbReference>
<dbReference type="EMBL" id="AZGY01000007">
    <property type="protein sequence ID" value="KZZ96667.1"/>
    <property type="molecule type" value="Genomic_DNA"/>
</dbReference>
<reference evidence="17 18" key="1">
    <citation type="journal article" date="2016" name="Genome Biol. Evol.">
        <title>Divergent and convergent evolution of fungal pathogenicity.</title>
        <authorList>
            <person name="Shang Y."/>
            <person name="Xiao G."/>
            <person name="Zheng P."/>
            <person name="Cen K."/>
            <person name="Zhan S."/>
            <person name="Wang C."/>
        </authorList>
    </citation>
    <scope>NUCLEOTIDE SEQUENCE [LARGE SCALE GENOMIC DNA]</scope>
    <source>
        <strain evidence="17 18">RCEF 2490</strain>
    </source>
</reference>
<dbReference type="GO" id="GO:0033565">
    <property type="term" value="C:ESCRT-0 complex"/>
    <property type="evidence" value="ECO:0007669"/>
    <property type="project" value="TreeGrafter"/>
</dbReference>
<dbReference type="GO" id="GO:0032266">
    <property type="term" value="F:phosphatidylinositol-3-phosphate binding"/>
    <property type="evidence" value="ECO:0007669"/>
    <property type="project" value="TreeGrafter"/>
</dbReference>
<dbReference type="CDD" id="cd16979">
    <property type="entry name" value="VHS_Vps27"/>
    <property type="match status" value="1"/>
</dbReference>
<evidence type="ECO:0000256" key="2">
    <source>
        <dbReference type="ARBA" id="ARBA00004125"/>
    </source>
</evidence>
<dbReference type="FunFam" id="3.30.40.10:FF:000161">
    <property type="entry name" value="Vacuolar protein sorting-associated protein 27"/>
    <property type="match status" value="1"/>
</dbReference>
<dbReference type="GO" id="GO:0008270">
    <property type="term" value="F:zinc ion binding"/>
    <property type="evidence" value="ECO:0007669"/>
    <property type="project" value="UniProtKB-KW"/>
</dbReference>
<dbReference type="SMART" id="SM00064">
    <property type="entry name" value="FYVE"/>
    <property type="match status" value="1"/>
</dbReference>
<evidence type="ECO:0000256" key="8">
    <source>
        <dbReference type="ARBA" id="ARBA00022753"/>
    </source>
</evidence>
<evidence type="ECO:0000256" key="7">
    <source>
        <dbReference type="ARBA" id="ARBA00022737"/>
    </source>
</evidence>
<evidence type="ECO:0000256" key="10">
    <source>
        <dbReference type="ARBA" id="ARBA00022833"/>
    </source>
</evidence>
<organism evidence="17 18">
    <name type="scientific">Moelleriella libera RCEF 2490</name>
    <dbReference type="NCBI Taxonomy" id="1081109"/>
    <lineage>
        <taxon>Eukaryota</taxon>
        <taxon>Fungi</taxon>
        <taxon>Dikarya</taxon>
        <taxon>Ascomycota</taxon>
        <taxon>Pezizomycotina</taxon>
        <taxon>Sordariomycetes</taxon>
        <taxon>Hypocreomycetidae</taxon>
        <taxon>Hypocreales</taxon>
        <taxon>Clavicipitaceae</taxon>
        <taxon>Moelleriella</taxon>
    </lineage>
</organism>
<sequence>MMSWWSSSANTALDDQIEKATSSSLEDIALNLEISDIIRSKTVAPKEAMRSLKKRIGNKNPNKQLSALHNGGSHFLAEIASREFMDNLVSLLQATGAVAVNADVKSKMLELVQSWAVATEGRHDLAYIGEVYKSLQREGYQFPPRVTVASSMIDSSAPPEWADSDVCMRCRTAFTFTNRKHHCRNCGNCFDQQCSGKTIALPHLGILAPVRVDDGCYAKLTGKGYKDLGPPDRSPTYPHKTRSTSAMQPRNARVDDGFDEDLKKALAMSLEEVKSNSRGYVEPASNGPGTNGVSAASSSKQADEEDADLKAAIAASLADMEEQKKRHAAALKEQTSKPSSSQTTAAFVLPKNDYELTPVEAENINLFATLVDRLQTQPPGTILREPQIQELYDSIGTLRPKLARTYGETMSKHDTLLDLHAKLATVGRYYDRMLEERLSKAYSQQNLGYNLPHARHTSGHYPSMPSQPPINPGVVESFYSGQAFTGYQPASNHQYSLQQHQHQHQYQQPTLPPPTPPQANPQPQFAPHGQPGESYAGQYAPPRALDSRRSIAAAPSAPQDPYQQQQQHTAQTPQVENLQRMGTPQQDGISPSTERRESYPFNSQQQQQQQQQALRSPNVPSAPANGADSMAGPYPTLHQYHQPATAAESNLPTPVQVHAQPMQTAHRVSQPQPQTQPQAPMMPLQQQRPAPSHPQQLPQVNMYWQQAAAQQAPQQAPAAAQSWAYAGYTQDSFPSVPQHEPVKQPIQEEALIEF</sequence>
<evidence type="ECO:0000259" key="15">
    <source>
        <dbReference type="PROSITE" id="PS50178"/>
    </source>
</evidence>
<evidence type="ECO:0000256" key="6">
    <source>
        <dbReference type="ARBA" id="ARBA00022723"/>
    </source>
</evidence>
<evidence type="ECO:0000256" key="9">
    <source>
        <dbReference type="ARBA" id="ARBA00022771"/>
    </source>
</evidence>
<feature type="region of interest" description="Disordered" evidence="14">
    <location>
        <begin position="492"/>
        <end position="637"/>
    </location>
</feature>
<dbReference type="GO" id="GO:0043328">
    <property type="term" value="P:protein transport to vacuole involved in ubiquitin-dependent protein catabolic process via the multivesicular body sorting pathway"/>
    <property type="evidence" value="ECO:0007669"/>
    <property type="project" value="TreeGrafter"/>
</dbReference>
<dbReference type="InterPro" id="IPR017455">
    <property type="entry name" value="Znf_FYVE-rel"/>
</dbReference>
<dbReference type="CDD" id="cd21385">
    <property type="entry name" value="GAT_Vps27"/>
    <property type="match status" value="1"/>
</dbReference>
<feature type="region of interest" description="Disordered" evidence="14">
    <location>
        <begin position="450"/>
        <end position="475"/>
    </location>
</feature>
<proteinExistence type="inferred from homology"/>
<evidence type="ECO:0000256" key="12">
    <source>
        <dbReference type="PIRNR" id="PIRNR036956"/>
    </source>
</evidence>
<keyword evidence="9 13" id="KW-0863">Zinc-finger</keyword>
<dbReference type="FunFam" id="1.20.5.1940:FF:000001">
    <property type="entry name" value="Vacuolar protein sorting-associated protein 27"/>
    <property type="match status" value="1"/>
</dbReference>
<feature type="compositionally biased region" description="Polar residues" evidence="14">
    <location>
        <begin position="287"/>
        <end position="300"/>
    </location>
</feature>
<keyword evidence="7" id="KW-0677">Repeat</keyword>
<dbReference type="OrthoDB" id="957735at2759"/>
<comment type="caution">
    <text evidence="17">The sequence shown here is derived from an EMBL/GenBank/DDBJ whole genome shotgun (WGS) entry which is preliminary data.</text>
</comment>
<dbReference type="InterPro" id="IPR013083">
    <property type="entry name" value="Znf_RING/FYVE/PHD"/>
</dbReference>
<evidence type="ECO:0000256" key="4">
    <source>
        <dbReference type="ARBA" id="ARBA00011446"/>
    </source>
</evidence>
<comment type="similarity">
    <text evidence="3 12">Belongs to the VPS27 family.</text>
</comment>
<comment type="subunit">
    <text evidence="4 12">Component of the ESCRT-0 complex composed of HSE1 and VPS27.</text>
</comment>
<dbReference type="InterPro" id="IPR049425">
    <property type="entry name" value="Vps27_GAT-like"/>
</dbReference>
<dbReference type="PROSITE" id="PS50330">
    <property type="entry name" value="UIM"/>
    <property type="match status" value="1"/>
</dbReference>
<dbReference type="PANTHER" id="PTHR47794">
    <property type="entry name" value="VACUOLAR PROTEIN SORTING-ASSOCIATED PROTEIN 27"/>
    <property type="match status" value="1"/>
</dbReference>
<dbReference type="InterPro" id="IPR008942">
    <property type="entry name" value="ENTH_VHS"/>
</dbReference>
<keyword evidence="8 12" id="KW-0967">Endosome</keyword>
<evidence type="ECO:0000313" key="18">
    <source>
        <dbReference type="Proteomes" id="UP000078544"/>
    </source>
</evidence>
<feature type="compositionally biased region" description="Low complexity" evidence="14">
    <location>
        <begin position="670"/>
        <end position="690"/>
    </location>
</feature>
<protein>
    <recommendedName>
        <fullName evidence="5 12">Vacuolar protein sorting-associated protein 27</fullName>
    </recommendedName>
</protein>
<dbReference type="Gene3D" id="1.25.40.90">
    <property type="match status" value="1"/>
</dbReference>
<dbReference type="SMART" id="SM00726">
    <property type="entry name" value="UIM"/>
    <property type="match status" value="2"/>
</dbReference>
<dbReference type="Pfam" id="PF01363">
    <property type="entry name" value="FYVE"/>
    <property type="match status" value="1"/>
</dbReference>
<name>A0A168CJ45_9HYPO</name>
<feature type="compositionally biased region" description="Pro residues" evidence="14">
    <location>
        <begin position="510"/>
        <end position="520"/>
    </location>
</feature>
<dbReference type="PANTHER" id="PTHR47794:SF1">
    <property type="entry name" value="VACUOLAR PROTEIN SORTING-ASSOCIATED PROTEIN 27"/>
    <property type="match status" value="1"/>
</dbReference>
<dbReference type="Gene3D" id="3.30.40.10">
    <property type="entry name" value="Zinc/RING finger domain, C3HC4 (zinc finger)"/>
    <property type="match status" value="1"/>
</dbReference>
<evidence type="ECO:0000256" key="1">
    <source>
        <dbReference type="ARBA" id="ARBA00003067"/>
    </source>
</evidence>
<evidence type="ECO:0000256" key="3">
    <source>
        <dbReference type="ARBA" id="ARBA00008597"/>
    </source>
</evidence>
<feature type="region of interest" description="Disordered" evidence="14">
    <location>
        <begin position="275"/>
        <end position="305"/>
    </location>
</feature>
<feature type="compositionally biased region" description="Low complexity" evidence="14">
    <location>
        <begin position="492"/>
        <end position="509"/>
    </location>
</feature>
<dbReference type="SUPFAM" id="SSF48464">
    <property type="entry name" value="ENTH/VHS domain"/>
    <property type="match status" value="1"/>
</dbReference>
<dbReference type="Proteomes" id="UP000078544">
    <property type="component" value="Unassembled WGS sequence"/>
</dbReference>
<dbReference type="GO" id="GO:0010008">
    <property type="term" value="C:endosome membrane"/>
    <property type="evidence" value="ECO:0007669"/>
    <property type="project" value="UniProtKB-SubCell"/>
</dbReference>
<dbReference type="AlphaFoldDB" id="A0A168CJ45"/>
<dbReference type="SUPFAM" id="SSF57903">
    <property type="entry name" value="FYVE/PHD zinc finger"/>
    <property type="match status" value="1"/>
</dbReference>
<dbReference type="STRING" id="1081109.A0A168CJ45"/>
<evidence type="ECO:0000256" key="11">
    <source>
        <dbReference type="ARBA" id="ARBA00023136"/>
    </source>
</evidence>
<dbReference type="InterPro" id="IPR002014">
    <property type="entry name" value="VHS_dom"/>
</dbReference>
<evidence type="ECO:0000256" key="14">
    <source>
        <dbReference type="SAM" id="MobiDB-lite"/>
    </source>
</evidence>
<gene>
    <name evidence="17" type="ORF">AAL_03896</name>
</gene>
<comment type="subcellular location">
    <subcellularLocation>
        <location evidence="2 12">Endosome membrane</location>
        <topology evidence="2 12">Peripheral membrane protein</topology>
        <orientation evidence="2 12">Cytoplasmic side</orientation>
    </subcellularLocation>
</comment>
<dbReference type="PROSITE" id="PS50178">
    <property type="entry name" value="ZF_FYVE"/>
    <property type="match status" value="1"/>
</dbReference>
<dbReference type="InterPro" id="IPR000306">
    <property type="entry name" value="Znf_FYVE"/>
</dbReference>